<organism evidence="1 2">
    <name type="scientific">Ancylostoma ceylanicum</name>
    <dbReference type="NCBI Taxonomy" id="53326"/>
    <lineage>
        <taxon>Eukaryota</taxon>
        <taxon>Metazoa</taxon>
        <taxon>Ecdysozoa</taxon>
        <taxon>Nematoda</taxon>
        <taxon>Chromadorea</taxon>
        <taxon>Rhabditida</taxon>
        <taxon>Rhabditina</taxon>
        <taxon>Rhabditomorpha</taxon>
        <taxon>Strongyloidea</taxon>
        <taxon>Ancylostomatidae</taxon>
        <taxon>Ancylostomatinae</taxon>
        <taxon>Ancylostoma</taxon>
    </lineage>
</organism>
<dbReference type="AlphaFoldDB" id="A0A016WT92"/>
<proteinExistence type="predicted"/>
<name>A0A016WT92_9BILA</name>
<reference evidence="2" key="1">
    <citation type="journal article" date="2015" name="Nat. Genet.">
        <title>The genome and transcriptome of the zoonotic hookworm Ancylostoma ceylanicum identify infection-specific gene families.</title>
        <authorList>
            <person name="Schwarz E.M."/>
            <person name="Hu Y."/>
            <person name="Antoshechkin I."/>
            <person name="Miller M.M."/>
            <person name="Sternberg P.W."/>
            <person name="Aroian R.V."/>
        </authorList>
    </citation>
    <scope>NUCLEOTIDE SEQUENCE</scope>
    <source>
        <strain evidence="2">HY135</strain>
    </source>
</reference>
<gene>
    <name evidence="1" type="primary">Acey_s0514.g2777</name>
    <name evidence="1" type="ORF">Y032_0514g2777</name>
</gene>
<sequence>MLSPHPSPSSCRDCAATESVYLCEKDCMCRMEHIAPGAYFFNLETPIRIGVGNSVNYKAKKRLKVTMWTICPAKNEKMAMRLLELLHVGKPI</sequence>
<comment type="caution">
    <text evidence="1">The sequence shown here is derived from an EMBL/GenBank/DDBJ whole genome shotgun (WGS) entry which is preliminary data.</text>
</comment>
<keyword evidence="2" id="KW-1185">Reference proteome</keyword>
<evidence type="ECO:0000313" key="1">
    <source>
        <dbReference type="EMBL" id="EYC42880.1"/>
    </source>
</evidence>
<evidence type="ECO:0000313" key="2">
    <source>
        <dbReference type="Proteomes" id="UP000024635"/>
    </source>
</evidence>
<dbReference type="Proteomes" id="UP000024635">
    <property type="component" value="Unassembled WGS sequence"/>
</dbReference>
<accession>A0A016WT92</accession>
<dbReference type="EMBL" id="JARK01000114">
    <property type="protein sequence ID" value="EYC42880.1"/>
    <property type="molecule type" value="Genomic_DNA"/>
</dbReference>
<protein>
    <submittedName>
        <fullName evidence="1">Uncharacterized protein</fullName>
    </submittedName>
</protein>